<dbReference type="InterPro" id="IPR002123">
    <property type="entry name" value="Plipid/glycerol_acylTrfase"/>
</dbReference>
<feature type="domain" description="Phospholipid/glycerol acyltransferase" evidence="1">
    <location>
        <begin position="45"/>
        <end position="164"/>
    </location>
</feature>
<protein>
    <recommendedName>
        <fullName evidence="1">Phospholipid/glycerol acyltransferase domain-containing protein</fullName>
    </recommendedName>
</protein>
<accession>A0A7V2AYK8</accession>
<gene>
    <name evidence="2" type="ORF">ENO59_00670</name>
</gene>
<name>A0A7V2AYK8_RHOMR</name>
<dbReference type="EMBL" id="DSGB01000001">
    <property type="protein sequence ID" value="HER95025.1"/>
    <property type="molecule type" value="Genomic_DNA"/>
</dbReference>
<sequence length="233" mass="26982">MNKPACWCRPVVKVFFSFFAPYRWLCLHRVLIAESSPPLGSDRAVLLCANHVSWWDGFLLRAVHHRLAAHMPLYTVMLSAQRQRFFWFRWMGALGIDPGNVGSLRRLFRFLHQERKRRPYWLAFFPQGKIRPSFARPLRFQPGIRLMVRAVHPGWIIPVALHLEPLRYPGPTAFVILGRPIDTTEDPSPEMLEAATQNLLDRLLMWLSEVGEDAEARWPQFVADLVNSISNAS</sequence>
<evidence type="ECO:0000313" key="2">
    <source>
        <dbReference type="EMBL" id="HER95025.1"/>
    </source>
</evidence>
<organism evidence="2">
    <name type="scientific">Rhodothermus marinus</name>
    <name type="common">Rhodothermus obamensis</name>
    <dbReference type="NCBI Taxonomy" id="29549"/>
    <lineage>
        <taxon>Bacteria</taxon>
        <taxon>Pseudomonadati</taxon>
        <taxon>Rhodothermota</taxon>
        <taxon>Rhodothermia</taxon>
        <taxon>Rhodothermales</taxon>
        <taxon>Rhodothermaceae</taxon>
        <taxon>Rhodothermus</taxon>
    </lineage>
</organism>
<dbReference type="Pfam" id="PF01553">
    <property type="entry name" value="Acyltransferase"/>
    <property type="match status" value="1"/>
</dbReference>
<dbReference type="AlphaFoldDB" id="A0A7V2AYK8"/>
<dbReference type="SUPFAM" id="SSF69593">
    <property type="entry name" value="Glycerol-3-phosphate (1)-acyltransferase"/>
    <property type="match status" value="1"/>
</dbReference>
<proteinExistence type="predicted"/>
<comment type="caution">
    <text evidence="2">The sequence shown here is derived from an EMBL/GenBank/DDBJ whole genome shotgun (WGS) entry which is preliminary data.</text>
</comment>
<evidence type="ECO:0000259" key="1">
    <source>
        <dbReference type="SMART" id="SM00563"/>
    </source>
</evidence>
<dbReference type="GO" id="GO:0016746">
    <property type="term" value="F:acyltransferase activity"/>
    <property type="evidence" value="ECO:0007669"/>
    <property type="project" value="InterPro"/>
</dbReference>
<reference evidence="2" key="1">
    <citation type="journal article" date="2020" name="mSystems">
        <title>Genome- and Community-Level Interaction Insights into Carbon Utilization and Element Cycling Functions of Hydrothermarchaeota in Hydrothermal Sediment.</title>
        <authorList>
            <person name="Zhou Z."/>
            <person name="Liu Y."/>
            <person name="Xu W."/>
            <person name="Pan J."/>
            <person name="Luo Z.H."/>
            <person name="Li M."/>
        </authorList>
    </citation>
    <scope>NUCLEOTIDE SEQUENCE [LARGE SCALE GENOMIC DNA]</scope>
    <source>
        <strain evidence="2">SpSt-143</strain>
    </source>
</reference>
<dbReference type="CDD" id="cd06551">
    <property type="entry name" value="LPLAT"/>
    <property type="match status" value="1"/>
</dbReference>
<dbReference type="SMART" id="SM00563">
    <property type="entry name" value="PlsC"/>
    <property type="match status" value="1"/>
</dbReference>